<dbReference type="InterPro" id="IPR006260">
    <property type="entry name" value="TonB/TolA_C"/>
</dbReference>
<evidence type="ECO:0000256" key="9">
    <source>
        <dbReference type="ARBA" id="ARBA00023136"/>
    </source>
</evidence>
<protein>
    <submittedName>
        <fullName evidence="13">Energy transducer TonB</fullName>
    </submittedName>
</protein>
<evidence type="ECO:0000313" key="14">
    <source>
        <dbReference type="Proteomes" id="UP001381174"/>
    </source>
</evidence>
<evidence type="ECO:0000256" key="2">
    <source>
        <dbReference type="ARBA" id="ARBA00006555"/>
    </source>
</evidence>
<dbReference type="Gene3D" id="3.30.1150.10">
    <property type="match status" value="1"/>
</dbReference>
<dbReference type="NCBIfam" id="TIGR01352">
    <property type="entry name" value="tonB_Cterm"/>
    <property type="match status" value="1"/>
</dbReference>
<comment type="caution">
    <text evidence="13">The sequence shown here is derived from an EMBL/GenBank/DDBJ whole genome shotgun (WGS) entry which is preliminary data.</text>
</comment>
<evidence type="ECO:0000256" key="4">
    <source>
        <dbReference type="ARBA" id="ARBA00022475"/>
    </source>
</evidence>
<dbReference type="SUPFAM" id="SSF74653">
    <property type="entry name" value="TolA/TonB C-terminal domain"/>
    <property type="match status" value="1"/>
</dbReference>
<keyword evidence="3" id="KW-0813">Transport</keyword>
<feature type="compositionally biased region" description="Basic and acidic residues" evidence="10">
    <location>
        <begin position="95"/>
        <end position="105"/>
    </location>
</feature>
<keyword evidence="6 11" id="KW-0812">Transmembrane</keyword>
<dbReference type="Proteomes" id="UP001381174">
    <property type="component" value="Unassembled WGS sequence"/>
</dbReference>
<dbReference type="PROSITE" id="PS52015">
    <property type="entry name" value="TONB_CTD"/>
    <property type="match status" value="1"/>
</dbReference>
<keyword evidence="5" id="KW-0997">Cell inner membrane</keyword>
<comment type="similarity">
    <text evidence="2">Belongs to the TonB family.</text>
</comment>
<keyword evidence="7" id="KW-0653">Protein transport</keyword>
<accession>A0ABU8JEV5</accession>
<evidence type="ECO:0000256" key="1">
    <source>
        <dbReference type="ARBA" id="ARBA00004383"/>
    </source>
</evidence>
<dbReference type="PANTHER" id="PTHR33446">
    <property type="entry name" value="PROTEIN TONB-RELATED"/>
    <property type="match status" value="1"/>
</dbReference>
<feature type="region of interest" description="Disordered" evidence="10">
    <location>
        <begin position="64"/>
        <end position="118"/>
    </location>
</feature>
<feature type="domain" description="TonB C-terminal" evidence="12">
    <location>
        <begin position="131"/>
        <end position="224"/>
    </location>
</feature>
<keyword evidence="14" id="KW-1185">Reference proteome</keyword>
<sequence length="224" mass="23877">MSSAALASSRAHAHAVHPDRVRIAALSAAIAVNLTVFLAATRPLPPMPMPRLVATAPITARFVPPEAQPLPPPPPPAVTPLPRHSQAVPTPTPARVERPSDEGREAAPPVQVPTPTLVPDATPVTSVVSPVPVEASLAYRTAPLRFPPEAVRRHMHGTVLLRVLVDEQGRPVEAVVERSSGYGLLDRSAREQVLAGWRFQPASVGGHAVRAWARIPVSFELQKL</sequence>
<name>A0ABU8JEV5_9GAMM</name>
<keyword evidence="4" id="KW-1003">Cell membrane</keyword>
<proteinExistence type="inferred from homology"/>
<keyword evidence="9 11" id="KW-0472">Membrane</keyword>
<evidence type="ECO:0000256" key="8">
    <source>
        <dbReference type="ARBA" id="ARBA00022989"/>
    </source>
</evidence>
<feature type="compositionally biased region" description="Pro residues" evidence="10">
    <location>
        <begin position="66"/>
        <end position="79"/>
    </location>
</feature>
<comment type="subcellular location">
    <subcellularLocation>
        <location evidence="1">Cell inner membrane</location>
        <topology evidence="1">Single-pass membrane protein</topology>
        <orientation evidence="1">Periplasmic side</orientation>
    </subcellularLocation>
</comment>
<evidence type="ECO:0000256" key="7">
    <source>
        <dbReference type="ARBA" id="ARBA00022927"/>
    </source>
</evidence>
<evidence type="ECO:0000313" key="13">
    <source>
        <dbReference type="EMBL" id="MEI7037875.1"/>
    </source>
</evidence>
<dbReference type="InterPro" id="IPR051045">
    <property type="entry name" value="TonB-dependent_transducer"/>
</dbReference>
<dbReference type="EMBL" id="JBBBNY010000012">
    <property type="protein sequence ID" value="MEI7037875.1"/>
    <property type="molecule type" value="Genomic_DNA"/>
</dbReference>
<dbReference type="Pfam" id="PF03544">
    <property type="entry name" value="TonB_C"/>
    <property type="match status" value="1"/>
</dbReference>
<dbReference type="PANTHER" id="PTHR33446:SF2">
    <property type="entry name" value="PROTEIN TONB"/>
    <property type="match status" value="1"/>
</dbReference>
<evidence type="ECO:0000256" key="10">
    <source>
        <dbReference type="SAM" id="MobiDB-lite"/>
    </source>
</evidence>
<feature type="transmembrane region" description="Helical" evidence="11">
    <location>
        <begin position="23"/>
        <end position="41"/>
    </location>
</feature>
<evidence type="ECO:0000256" key="6">
    <source>
        <dbReference type="ARBA" id="ARBA00022692"/>
    </source>
</evidence>
<evidence type="ECO:0000256" key="3">
    <source>
        <dbReference type="ARBA" id="ARBA00022448"/>
    </source>
</evidence>
<gene>
    <name evidence="13" type="ORF">WAT24_13985</name>
</gene>
<keyword evidence="8 11" id="KW-1133">Transmembrane helix</keyword>
<evidence type="ECO:0000259" key="12">
    <source>
        <dbReference type="PROSITE" id="PS52015"/>
    </source>
</evidence>
<dbReference type="RefSeq" id="WP_336808513.1">
    <property type="nucleotide sequence ID" value="NZ_JBBBNY010000012.1"/>
</dbReference>
<reference evidence="13 14" key="1">
    <citation type="journal article" date="2014" name="Int. J. Syst. Evol. Microbiol.">
        <title>Fulvimonas yonginensis sp. nov., isolated from greenhouse soil, and emended description of the genus Fulvimonas.</title>
        <authorList>
            <person name="Ahn J.H."/>
            <person name="Kim S.J."/>
            <person name="Weon H.Y."/>
            <person name="Hong S.B."/>
            <person name="Seok S.J."/>
            <person name="Kwon S.W."/>
        </authorList>
    </citation>
    <scope>NUCLEOTIDE SEQUENCE [LARGE SCALE GENOMIC DNA]</scope>
    <source>
        <strain evidence="13 14">KACC 16952</strain>
    </source>
</reference>
<organism evidence="13 14">
    <name type="scientific">Fulvimonas yonginensis</name>
    <dbReference type="NCBI Taxonomy" id="1495200"/>
    <lineage>
        <taxon>Bacteria</taxon>
        <taxon>Pseudomonadati</taxon>
        <taxon>Pseudomonadota</taxon>
        <taxon>Gammaproteobacteria</taxon>
        <taxon>Lysobacterales</taxon>
        <taxon>Rhodanobacteraceae</taxon>
        <taxon>Fulvimonas</taxon>
    </lineage>
</organism>
<evidence type="ECO:0000256" key="11">
    <source>
        <dbReference type="SAM" id="Phobius"/>
    </source>
</evidence>
<dbReference type="InterPro" id="IPR037682">
    <property type="entry name" value="TonB_C"/>
</dbReference>
<evidence type="ECO:0000256" key="5">
    <source>
        <dbReference type="ARBA" id="ARBA00022519"/>
    </source>
</evidence>